<dbReference type="InterPro" id="IPR000073">
    <property type="entry name" value="AB_hydrolase_1"/>
</dbReference>
<name>A0AAV1E4Z1_OLDCO</name>
<dbReference type="Proteomes" id="UP001161247">
    <property type="component" value="Chromosome 7"/>
</dbReference>
<proteinExistence type="predicted"/>
<dbReference type="AlphaFoldDB" id="A0AAV1E4Z1"/>
<keyword evidence="4" id="KW-1185">Reference proteome</keyword>
<dbReference type="GO" id="GO:0016787">
    <property type="term" value="F:hydrolase activity"/>
    <property type="evidence" value="ECO:0007669"/>
    <property type="project" value="UniProtKB-ARBA"/>
</dbReference>
<feature type="transmembrane region" description="Helical" evidence="1">
    <location>
        <begin position="37"/>
        <end position="55"/>
    </location>
</feature>
<evidence type="ECO:0000256" key="1">
    <source>
        <dbReference type="SAM" id="Phobius"/>
    </source>
</evidence>
<keyword evidence="1" id="KW-0812">Transmembrane</keyword>
<keyword evidence="1" id="KW-1133">Transmembrane helix</keyword>
<organism evidence="3 4">
    <name type="scientific">Oldenlandia corymbosa var. corymbosa</name>
    <dbReference type="NCBI Taxonomy" id="529605"/>
    <lineage>
        <taxon>Eukaryota</taxon>
        <taxon>Viridiplantae</taxon>
        <taxon>Streptophyta</taxon>
        <taxon>Embryophyta</taxon>
        <taxon>Tracheophyta</taxon>
        <taxon>Spermatophyta</taxon>
        <taxon>Magnoliopsida</taxon>
        <taxon>eudicotyledons</taxon>
        <taxon>Gunneridae</taxon>
        <taxon>Pentapetalae</taxon>
        <taxon>asterids</taxon>
        <taxon>lamiids</taxon>
        <taxon>Gentianales</taxon>
        <taxon>Rubiaceae</taxon>
        <taxon>Rubioideae</taxon>
        <taxon>Spermacoceae</taxon>
        <taxon>Hedyotis-Oldenlandia complex</taxon>
        <taxon>Oldenlandia</taxon>
    </lineage>
</organism>
<evidence type="ECO:0000259" key="2">
    <source>
        <dbReference type="Pfam" id="PF00561"/>
    </source>
</evidence>
<dbReference type="PANTHER" id="PTHR43139">
    <property type="entry name" value="SI:DKEY-122A22.2"/>
    <property type="match status" value="1"/>
</dbReference>
<keyword evidence="1" id="KW-0472">Membrane</keyword>
<dbReference type="Gene3D" id="3.40.50.1820">
    <property type="entry name" value="alpha/beta hydrolase"/>
    <property type="match status" value="2"/>
</dbReference>
<dbReference type="EMBL" id="OX459124">
    <property type="protein sequence ID" value="CAI9114412.1"/>
    <property type="molecule type" value="Genomic_DNA"/>
</dbReference>
<accession>A0AAV1E4Z1</accession>
<dbReference type="InterPro" id="IPR052370">
    <property type="entry name" value="Meta-cleavage_hydrolase"/>
</dbReference>
<dbReference type="Pfam" id="PF00561">
    <property type="entry name" value="Abhydrolase_1"/>
    <property type="match status" value="1"/>
</dbReference>
<protein>
    <submittedName>
        <fullName evidence="3">OLC1v1015131C1</fullName>
    </submittedName>
</protein>
<dbReference type="PANTHER" id="PTHR43139:SF37">
    <property type="entry name" value="ALPHA_BETA-HYDROLASES SUPERFAMILY PROTEIN"/>
    <property type="match status" value="1"/>
</dbReference>
<reference evidence="3" key="1">
    <citation type="submission" date="2023-03" db="EMBL/GenBank/DDBJ databases">
        <authorList>
            <person name="Julca I."/>
        </authorList>
    </citation>
    <scope>NUCLEOTIDE SEQUENCE</scope>
</reference>
<gene>
    <name evidence="3" type="ORF">OLC1_LOCUS21180</name>
</gene>
<sequence length="313" mass="35431">MAVPTMDTLSLGKSAPRCVSITTKIILHSILNPLLKIQWFAFLFSFIDAILAVYFRTICKLSSCTVVMDDEQTSMHFWAPKRRDPRKPNLLMIHGYGGDSKWQFMYQAGPLSQSFNLYAPDLVFFGKSYSTRPDRTTAFQAKCVAQGMEQLGVGRYSVYSISYGGYVAYSMAEMNPESVEKMVIVSSGIALTEEQKAEHLGKLEKDVVDLLVPQKAEDLRLLLNLSIHKYDRFKGYPDIFLQGFIDETLLVWGDSDKVFPLVFGQQLQRHLGSKAKLKILKDTGHASNMESAHLLNDCMKEFLLSKSYFSKEN</sequence>
<dbReference type="SUPFAM" id="SSF53474">
    <property type="entry name" value="alpha/beta-Hydrolases"/>
    <property type="match status" value="1"/>
</dbReference>
<dbReference type="InterPro" id="IPR029058">
    <property type="entry name" value="AB_hydrolase_fold"/>
</dbReference>
<feature type="domain" description="AB hydrolase-1" evidence="2">
    <location>
        <begin position="88"/>
        <end position="189"/>
    </location>
</feature>
<evidence type="ECO:0000313" key="4">
    <source>
        <dbReference type="Proteomes" id="UP001161247"/>
    </source>
</evidence>
<evidence type="ECO:0000313" key="3">
    <source>
        <dbReference type="EMBL" id="CAI9114412.1"/>
    </source>
</evidence>